<keyword evidence="1" id="KW-0808">Transferase</keyword>
<evidence type="ECO:0000256" key="3">
    <source>
        <dbReference type="ARBA" id="ARBA00022777"/>
    </source>
</evidence>
<dbReference type="GO" id="GO:0004672">
    <property type="term" value="F:protein kinase activity"/>
    <property type="evidence" value="ECO:0007669"/>
    <property type="project" value="InterPro"/>
</dbReference>
<feature type="region of interest" description="Disordered" evidence="6">
    <location>
        <begin position="152"/>
        <end position="177"/>
    </location>
</feature>
<keyword evidence="2 5" id="KW-0547">Nucleotide-binding</keyword>
<dbReference type="InterPro" id="IPR017441">
    <property type="entry name" value="Protein_kinase_ATP_BS"/>
</dbReference>
<gene>
    <name evidence="8" type="ORF">LTRI10_LOCUS38377</name>
</gene>
<evidence type="ECO:0000256" key="2">
    <source>
        <dbReference type="ARBA" id="ARBA00022741"/>
    </source>
</evidence>
<evidence type="ECO:0000313" key="9">
    <source>
        <dbReference type="Proteomes" id="UP001497516"/>
    </source>
</evidence>
<dbReference type="PROSITE" id="PS00108">
    <property type="entry name" value="PROTEIN_KINASE_ST"/>
    <property type="match status" value="1"/>
</dbReference>
<dbReference type="Gene3D" id="3.30.200.20">
    <property type="entry name" value="Phosphorylase Kinase, domain 1"/>
    <property type="match status" value="1"/>
</dbReference>
<dbReference type="PROSITE" id="PS50011">
    <property type="entry name" value="PROTEIN_KINASE_DOM"/>
    <property type="match status" value="1"/>
</dbReference>
<dbReference type="AlphaFoldDB" id="A0AAV2FK68"/>
<sequence length="561" mass="62807">MMIGRSSIEHKFFSLLRAKAPKQKKIVVGLKSDTHSREMLLRVLRTLVNTGDIVLAVHVQQVSSSFDPNTFHMHADLCKSKQVDFLVKACTEETYISGLSNQVRLNSATILILGCSLPWPNESVVKAFLRRLPPTCSLLVINNAGKIIFQSQGTSQQGSTSPVLRPSPSENSYFHQPKAEAHRQLQKSFTAPSSSKDKPVSKTMFEVAEKKFLDRLACLQATRSLRRFKWQELDFATNGFSPQRLIGTGGNSKVYQATLGGNGQAVAVKVLKSSDLEDLLREVEVLSGLRHENIVQIIGFCDGKEIHAVVYNLLKGSLKQSLRQLDWKERMGVAIGVAKALEYLHCSFTPPIVHRDVKSSNILLSENMQPQLSDFGAAIRLLKLDQISANTKPFSIVGTFGYLAPEYVMYGKVDEKVDVYSYGVVLLELITGKEAIQTNQANCESLVLWARSLLSSGLCDRLIDPHLNGIYNKEEMEIVMFLARLCLIHSSPRRPSMKMVLRLFEEPEHWRKMLRNKDEFLHESGSKAEMQLDPLDDQAANGMPDTEDLYNKLLSPESSDL</sequence>
<evidence type="ECO:0000256" key="5">
    <source>
        <dbReference type="PROSITE-ProRule" id="PRU10141"/>
    </source>
</evidence>
<proteinExistence type="predicted"/>
<evidence type="ECO:0000256" key="6">
    <source>
        <dbReference type="SAM" id="MobiDB-lite"/>
    </source>
</evidence>
<dbReference type="GO" id="GO:0005524">
    <property type="term" value="F:ATP binding"/>
    <property type="evidence" value="ECO:0007669"/>
    <property type="project" value="UniProtKB-UniRule"/>
</dbReference>
<keyword evidence="3" id="KW-0418">Kinase</keyword>
<feature type="binding site" evidence="5">
    <location>
        <position position="269"/>
    </location>
    <ligand>
        <name>ATP</name>
        <dbReference type="ChEBI" id="CHEBI:30616"/>
    </ligand>
</feature>
<dbReference type="InterPro" id="IPR011009">
    <property type="entry name" value="Kinase-like_dom_sf"/>
</dbReference>
<dbReference type="PANTHER" id="PTHR47987:SF11">
    <property type="entry name" value="RECEPTOR-LIKE CYTOSOLIC SERINE_THREONINE-PROTEIN KINASE RBK1 ISOFORM X1"/>
    <property type="match status" value="1"/>
</dbReference>
<reference evidence="8 9" key="1">
    <citation type="submission" date="2024-04" db="EMBL/GenBank/DDBJ databases">
        <authorList>
            <person name="Fracassetti M."/>
        </authorList>
    </citation>
    <scope>NUCLEOTIDE SEQUENCE [LARGE SCALE GENOMIC DNA]</scope>
</reference>
<accession>A0AAV2FK68</accession>
<protein>
    <recommendedName>
        <fullName evidence="7">Protein kinase domain-containing protein</fullName>
    </recommendedName>
</protein>
<dbReference type="Proteomes" id="UP001497516">
    <property type="component" value="Chromosome 6"/>
</dbReference>
<organism evidence="8 9">
    <name type="scientific">Linum trigynum</name>
    <dbReference type="NCBI Taxonomy" id="586398"/>
    <lineage>
        <taxon>Eukaryota</taxon>
        <taxon>Viridiplantae</taxon>
        <taxon>Streptophyta</taxon>
        <taxon>Embryophyta</taxon>
        <taxon>Tracheophyta</taxon>
        <taxon>Spermatophyta</taxon>
        <taxon>Magnoliopsida</taxon>
        <taxon>eudicotyledons</taxon>
        <taxon>Gunneridae</taxon>
        <taxon>Pentapetalae</taxon>
        <taxon>rosids</taxon>
        <taxon>fabids</taxon>
        <taxon>Malpighiales</taxon>
        <taxon>Linaceae</taxon>
        <taxon>Linum</taxon>
    </lineage>
</organism>
<dbReference type="SMART" id="SM00220">
    <property type="entry name" value="S_TKc"/>
    <property type="match status" value="1"/>
</dbReference>
<evidence type="ECO:0000259" key="7">
    <source>
        <dbReference type="PROSITE" id="PS50011"/>
    </source>
</evidence>
<dbReference type="InterPro" id="IPR000719">
    <property type="entry name" value="Prot_kinase_dom"/>
</dbReference>
<feature type="domain" description="Protein kinase" evidence="7">
    <location>
        <begin position="240"/>
        <end position="521"/>
    </location>
</feature>
<keyword evidence="4 5" id="KW-0067">ATP-binding</keyword>
<dbReference type="PROSITE" id="PS00107">
    <property type="entry name" value="PROTEIN_KINASE_ATP"/>
    <property type="match status" value="1"/>
</dbReference>
<dbReference type="InterPro" id="IPR008271">
    <property type="entry name" value="Ser/Thr_kinase_AS"/>
</dbReference>
<dbReference type="FunFam" id="1.10.510.10:FF:000095">
    <property type="entry name" value="protein STRUBBELIG-RECEPTOR FAMILY 8"/>
    <property type="match status" value="1"/>
</dbReference>
<dbReference type="InterPro" id="IPR046958">
    <property type="entry name" value="RBK1/2/STUNTED"/>
</dbReference>
<feature type="compositionally biased region" description="Low complexity" evidence="6">
    <location>
        <begin position="152"/>
        <end position="161"/>
    </location>
</feature>
<dbReference type="Pfam" id="PF00069">
    <property type="entry name" value="Pkinase"/>
    <property type="match status" value="1"/>
</dbReference>
<dbReference type="EMBL" id="OZ034819">
    <property type="protein sequence ID" value="CAL1398128.1"/>
    <property type="molecule type" value="Genomic_DNA"/>
</dbReference>
<name>A0AAV2FK68_9ROSI</name>
<evidence type="ECO:0000256" key="1">
    <source>
        <dbReference type="ARBA" id="ARBA00022679"/>
    </source>
</evidence>
<evidence type="ECO:0000256" key="4">
    <source>
        <dbReference type="ARBA" id="ARBA00022840"/>
    </source>
</evidence>
<dbReference type="PANTHER" id="PTHR47987">
    <property type="entry name" value="OS08G0249100 PROTEIN"/>
    <property type="match status" value="1"/>
</dbReference>
<feature type="region of interest" description="Disordered" evidence="6">
    <location>
        <begin position="525"/>
        <end position="561"/>
    </location>
</feature>
<dbReference type="Gene3D" id="1.10.510.10">
    <property type="entry name" value="Transferase(Phosphotransferase) domain 1"/>
    <property type="match status" value="1"/>
</dbReference>
<dbReference type="SUPFAM" id="SSF56112">
    <property type="entry name" value="Protein kinase-like (PK-like)"/>
    <property type="match status" value="1"/>
</dbReference>
<keyword evidence="9" id="KW-1185">Reference proteome</keyword>
<evidence type="ECO:0000313" key="8">
    <source>
        <dbReference type="EMBL" id="CAL1398128.1"/>
    </source>
</evidence>